<keyword evidence="1" id="KW-0614">Plasmid</keyword>
<protein>
    <submittedName>
        <fullName evidence="1">Uncharacterized protein</fullName>
    </submittedName>
</protein>
<name>A0A375EC68_9BURK</name>
<proteinExistence type="predicted"/>
<sequence>MEFEWLSQLELAAKQAPIHLTTIFVGLYQLLDLRDLLENERAKDFGSALFQAEAFVR</sequence>
<organism evidence="1 2">
    <name type="scientific">Cupriavidus taiwanensis</name>
    <dbReference type="NCBI Taxonomy" id="164546"/>
    <lineage>
        <taxon>Bacteria</taxon>
        <taxon>Pseudomonadati</taxon>
        <taxon>Pseudomonadota</taxon>
        <taxon>Betaproteobacteria</taxon>
        <taxon>Burkholderiales</taxon>
        <taxon>Burkholderiaceae</taxon>
        <taxon>Cupriavidus</taxon>
    </lineage>
</organism>
<gene>
    <name evidence="1" type="ORF">CBM2613_P60079</name>
</gene>
<dbReference type="EMBL" id="LT976981">
    <property type="protein sequence ID" value="SOZ74670.1"/>
    <property type="molecule type" value="Genomic_DNA"/>
</dbReference>
<geneLocation type="plasmid" evidence="2">
    <name>cbm2613_p</name>
</geneLocation>
<evidence type="ECO:0000313" key="2">
    <source>
        <dbReference type="Proteomes" id="UP000256952"/>
    </source>
</evidence>
<dbReference type="Proteomes" id="UP000256952">
    <property type="component" value="Plasmid CBM2613_p"/>
</dbReference>
<reference evidence="2" key="1">
    <citation type="submission" date="2018-01" db="EMBL/GenBank/DDBJ databases">
        <authorList>
            <person name="Gaut B.S."/>
            <person name="Morton B.R."/>
            <person name="Clegg M.T."/>
            <person name="Duvall M.R."/>
        </authorList>
    </citation>
    <scope>NUCLEOTIDE SEQUENCE [LARGE SCALE GENOMIC DNA]</scope>
    <source>
        <plasmid evidence="2">Plasmid cbm2613_p</plasmid>
    </source>
</reference>
<accession>A0A375EC68</accession>
<evidence type="ECO:0000313" key="1">
    <source>
        <dbReference type="EMBL" id="SOZ74670.1"/>
    </source>
</evidence>
<dbReference type="AlphaFoldDB" id="A0A375EC68"/>